<organism evidence="2 3">
    <name type="scientific">Brevundimonas aurifodinae</name>
    <dbReference type="NCBI Taxonomy" id="1508312"/>
    <lineage>
        <taxon>Bacteria</taxon>
        <taxon>Pseudomonadati</taxon>
        <taxon>Pseudomonadota</taxon>
        <taxon>Alphaproteobacteria</taxon>
        <taxon>Caulobacterales</taxon>
        <taxon>Caulobacteraceae</taxon>
        <taxon>Brevundimonas</taxon>
    </lineage>
</organism>
<gene>
    <name evidence="2" type="ORF">ABN401_12470</name>
</gene>
<reference evidence="2 3" key="1">
    <citation type="submission" date="2024-06" db="EMBL/GenBank/DDBJ databases">
        <title>Brevundimonas sp. C11.</title>
        <authorList>
            <person name="Maltman C."/>
        </authorList>
    </citation>
    <scope>NUCLEOTIDE SEQUENCE [LARGE SCALE GENOMIC DNA]</scope>
    <source>
        <strain evidence="2 3">C11</strain>
    </source>
</reference>
<dbReference type="Proteomes" id="UP001445732">
    <property type="component" value="Unassembled WGS sequence"/>
</dbReference>
<name>A0ABV1NQY9_9CAUL</name>
<evidence type="ECO:0000313" key="2">
    <source>
        <dbReference type="EMBL" id="MEQ7156029.1"/>
    </source>
</evidence>
<accession>A0ABV1NQY9</accession>
<sequence length="144" mass="15231">MTPRTFRSAVLTLALAASGPALVQSPAPLTPTEVVGDWTLVVTPVDREDLDIRFEMPGGGPMILPLTVRASARDRLTCTLDGEPADCRLTRGRFEALLPNSSGAARMTFTLARRSGAGFTGAAAVRIRLLPIGGQIGTVAMTRR</sequence>
<evidence type="ECO:0000256" key="1">
    <source>
        <dbReference type="SAM" id="SignalP"/>
    </source>
</evidence>
<comment type="caution">
    <text evidence="2">The sequence shown here is derived from an EMBL/GenBank/DDBJ whole genome shotgun (WGS) entry which is preliminary data.</text>
</comment>
<dbReference type="EMBL" id="JBEGDD010000010">
    <property type="protein sequence ID" value="MEQ7156029.1"/>
    <property type="molecule type" value="Genomic_DNA"/>
</dbReference>
<keyword evidence="1" id="KW-0732">Signal</keyword>
<keyword evidence="3" id="KW-1185">Reference proteome</keyword>
<dbReference type="RefSeq" id="WP_349685181.1">
    <property type="nucleotide sequence ID" value="NZ_JBEGDD010000010.1"/>
</dbReference>
<feature type="chain" id="PRO_5047300805" evidence="1">
    <location>
        <begin position="24"/>
        <end position="144"/>
    </location>
</feature>
<proteinExistence type="predicted"/>
<feature type="signal peptide" evidence="1">
    <location>
        <begin position="1"/>
        <end position="23"/>
    </location>
</feature>
<evidence type="ECO:0000313" key="3">
    <source>
        <dbReference type="Proteomes" id="UP001445732"/>
    </source>
</evidence>
<protein>
    <submittedName>
        <fullName evidence="2">Uncharacterized protein</fullName>
    </submittedName>
</protein>